<evidence type="ECO:0000256" key="3">
    <source>
        <dbReference type="ARBA" id="ARBA00023066"/>
    </source>
</evidence>
<dbReference type="SUPFAM" id="SSF56276">
    <property type="entry name" value="S-adenosylmethionine decarboxylase"/>
    <property type="match status" value="1"/>
</dbReference>
<dbReference type="GO" id="GO:0004014">
    <property type="term" value="F:adenosylmethionine decarboxylase activity"/>
    <property type="evidence" value="ECO:0007669"/>
    <property type="project" value="InterPro"/>
</dbReference>
<evidence type="ECO:0000259" key="6">
    <source>
        <dbReference type="Pfam" id="PF00278"/>
    </source>
</evidence>
<proteinExistence type="inferred from homology"/>
<evidence type="ECO:0000256" key="4">
    <source>
        <dbReference type="ARBA" id="ARBA00023115"/>
    </source>
</evidence>
<dbReference type="OrthoDB" id="1068353at2759"/>
<dbReference type="SUPFAM" id="SSF51419">
    <property type="entry name" value="PLP-binding barrel"/>
    <property type="match status" value="1"/>
</dbReference>
<dbReference type="Gene3D" id="3.60.90.10">
    <property type="entry name" value="S-adenosylmethionine decarboxylase"/>
    <property type="match status" value="1"/>
</dbReference>
<dbReference type="InterPro" id="IPR048283">
    <property type="entry name" value="AdoMetDC-like"/>
</dbReference>
<evidence type="ECO:0000256" key="1">
    <source>
        <dbReference type="ARBA" id="ARBA00004911"/>
    </source>
</evidence>
<dbReference type="UniPathway" id="UPA00331">
    <property type="reaction ID" value="UER00451"/>
</dbReference>
<dbReference type="InterPro" id="IPR002433">
    <property type="entry name" value="Orn_de-COase"/>
</dbReference>
<keyword evidence="8" id="KW-1185">Reference proteome</keyword>
<dbReference type="InterPro" id="IPR029066">
    <property type="entry name" value="PLP-binding_barrel"/>
</dbReference>
<dbReference type="InterPro" id="IPR016067">
    <property type="entry name" value="S-AdoMet_deCO2ase_core"/>
</dbReference>
<dbReference type="PANTHER" id="PTHR11570:SF0">
    <property type="entry name" value="S-ADENOSYLMETHIONINE DECARBOXYLASE PROENZYME"/>
    <property type="match status" value="1"/>
</dbReference>
<evidence type="ECO:0000256" key="2">
    <source>
        <dbReference type="ARBA" id="ARBA00008466"/>
    </source>
</evidence>
<dbReference type="Gene3D" id="3.20.20.10">
    <property type="entry name" value="Alanine racemase"/>
    <property type="match status" value="1"/>
</dbReference>
<dbReference type="STRING" id="448386.A0A2V3IZY9"/>
<dbReference type="Pfam" id="PF01536">
    <property type="entry name" value="SAM_decarbox"/>
    <property type="match status" value="1"/>
</dbReference>
<accession>A0A2V3IZY9</accession>
<dbReference type="Gene3D" id="2.40.37.10">
    <property type="entry name" value="Lyase, Ornithine Decarboxylase, Chain A, domain 1"/>
    <property type="match status" value="1"/>
</dbReference>
<dbReference type="EMBL" id="NBIV01000020">
    <property type="protein sequence ID" value="PXF47711.1"/>
    <property type="molecule type" value="Genomic_DNA"/>
</dbReference>
<sequence>MPDIVPYEKPPPTPPHQEQQQQMDTPFEGPEKKLSLHFIPKCNREEARSLRSLSRECIDHILSAAACSILSFSRNEHIDAYVLSESSLFIKDRSFTIKTCGTTTLLNALPTILHYANTLYLTPLSLSFSRVAYRFPDAQPFPHDCFENEVRSIDDALQSTRCGFDKRVHCWNDWYMYDARFDESGERNEETEGGTDCADTTLEMFMFDVDETQMSHYDFTAREHLVGSDESHKVTKESGIKHFLYDCDVIDAFNFAPCGYSMNALSKQTYMTMHITPEVEASYVSFEISGEVHNVAVVVAKVTRLFKPGRMTVVLVGGIALQHEQMGMVPKMFEREYVHDVSAGEWCTGGAKICVSSFSRERGAAYGIGKRFGAIEVGEGVGSFEVGEIAGADEGCESLMIVDLKAVERGFEEVQERFGKGVDIRYEVRTNRAEGIVALLDCMGSRFEAEGEEDLEALERAGVEKERIVLAGAVGERGLVERVECVAVFEDGALLQTAVECGACVEIRVVDGVVSGIWGLLKRIVAAGGRVRGVGFEGGVEMELQRKVVQMVLDSGCRLCEEFVVVVVGKGAAGRGAEEVEREVGQWGGYGGGRVKGGVVVGAEMVRKAVWMRVQVVGRKARWDGGMAYYVSDGVYGGATCAIMGGERVGAVCGGCGGGGGGGRGRGDAVKRSVVYGPTCDALDVVWSGEMEIVQVGEWLVLEGVGVQSGGACEFNGFGGSRAVRYVVCG</sequence>
<organism evidence="7 8">
    <name type="scientific">Gracilariopsis chorda</name>
    <dbReference type="NCBI Taxonomy" id="448386"/>
    <lineage>
        <taxon>Eukaryota</taxon>
        <taxon>Rhodophyta</taxon>
        <taxon>Florideophyceae</taxon>
        <taxon>Rhodymeniophycidae</taxon>
        <taxon>Gracilariales</taxon>
        <taxon>Gracilariaceae</taxon>
        <taxon>Gracilariopsis</taxon>
    </lineage>
</organism>
<keyword evidence="4" id="KW-0620">Polyamine biosynthesis</keyword>
<gene>
    <name evidence="7" type="ORF">BWQ96_02393</name>
</gene>
<evidence type="ECO:0000256" key="5">
    <source>
        <dbReference type="SAM" id="MobiDB-lite"/>
    </source>
</evidence>
<dbReference type="InterPro" id="IPR018166">
    <property type="entry name" value="S-AdoMet_deCO2ase_CS"/>
</dbReference>
<feature type="region of interest" description="Disordered" evidence="5">
    <location>
        <begin position="1"/>
        <end position="27"/>
    </location>
</feature>
<dbReference type="AlphaFoldDB" id="A0A2V3IZY9"/>
<dbReference type="GO" id="GO:0006597">
    <property type="term" value="P:spermine biosynthetic process"/>
    <property type="evidence" value="ECO:0007669"/>
    <property type="project" value="TreeGrafter"/>
</dbReference>
<reference evidence="7 8" key="1">
    <citation type="journal article" date="2018" name="Mol. Biol. Evol.">
        <title>Analysis of the draft genome of the red seaweed Gracilariopsis chorda provides insights into genome size evolution in Rhodophyta.</title>
        <authorList>
            <person name="Lee J."/>
            <person name="Yang E.C."/>
            <person name="Graf L."/>
            <person name="Yang J.H."/>
            <person name="Qiu H."/>
            <person name="Zel Zion U."/>
            <person name="Chan C.X."/>
            <person name="Stephens T.G."/>
            <person name="Weber A.P.M."/>
            <person name="Boo G.H."/>
            <person name="Boo S.M."/>
            <person name="Kim K.M."/>
            <person name="Shin Y."/>
            <person name="Jung M."/>
            <person name="Lee S.J."/>
            <person name="Yim H.S."/>
            <person name="Lee J.H."/>
            <person name="Bhattacharya D."/>
            <person name="Yoon H.S."/>
        </authorList>
    </citation>
    <scope>NUCLEOTIDE SEQUENCE [LARGE SCALE GENOMIC DNA]</scope>
    <source>
        <strain evidence="7 8">SKKU-2015</strain>
        <tissue evidence="7">Whole body</tissue>
    </source>
</reference>
<protein>
    <submittedName>
        <fullName evidence="7">S-adenosylmethionine decarboxylase proenzyme</fullName>
    </submittedName>
</protein>
<keyword evidence="3" id="KW-0745">Spermidine biosynthesis</keyword>
<dbReference type="PANTHER" id="PTHR11570">
    <property type="entry name" value="S-ADENOSYLMETHIONINE DECARBOXYLASE"/>
    <property type="match status" value="1"/>
</dbReference>
<evidence type="ECO:0000313" key="7">
    <source>
        <dbReference type="EMBL" id="PXF47711.1"/>
    </source>
</evidence>
<dbReference type="Proteomes" id="UP000247409">
    <property type="component" value="Unassembled WGS sequence"/>
</dbReference>
<evidence type="ECO:0000313" key="8">
    <source>
        <dbReference type="Proteomes" id="UP000247409"/>
    </source>
</evidence>
<dbReference type="PROSITE" id="PS01336">
    <property type="entry name" value="ADOMETDC"/>
    <property type="match status" value="1"/>
</dbReference>
<comment type="pathway">
    <text evidence="1">Amine and polyamine biosynthesis; S-adenosylmethioninamine biosynthesis; S-adenosylmethioninamine from S-adenosyl-L-methionine: step 1/1.</text>
</comment>
<feature type="domain" description="Orn/DAP/Arg decarboxylase 2 C-terminal" evidence="6">
    <location>
        <begin position="393"/>
        <end position="706"/>
    </location>
</feature>
<dbReference type="Gene3D" id="3.30.360.50">
    <property type="entry name" value="S-adenosylmethionine decarboxylase"/>
    <property type="match status" value="1"/>
</dbReference>
<dbReference type="GO" id="GO:0008295">
    <property type="term" value="P:spermidine biosynthetic process"/>
    <property type="evidence" value="ECO:0007669"/>
    <property type="project" value="UniProtKB-KW"/>
</dbReference>
<dbReference type="InterPro" id="IPR009006">
    <property type="entry name" value="Ala_racemase/Decarboxylase_C"/>
</dbReference>
<comment type="similarity">
    <text evidence="2">Belongs to the eukaryotic AdoMetDC family.</text>
</comment>
<dbReference type="Pfam" id="PF00278">
    <property type="entry name" value="Orn_DAP_Arg_deC"/>
    <property type="match status" value="1"/>
</dbReference>
<name>A0A2V3IZY9_9FLOR</name>
<dbReference type="InterPro" id="IPR022643">
    <property type="entry name" value="De-COase2_C"/>
</dbReference>
<dbReference type="GO" id="GO:0005829">
    <property type="term" value="C:cytosol"/>
    <property type="evidence" value="ECO:0007669"/>
    <property type="project" value="TreeGrafter"/>
</dbReference>
<comment type="caution">
    <text evidence="7">The sequence shown here is derived from an EMBL/GenBank/DDBJ whole genome shotgun (WGS) entry which is preliminary data.</text>
</comment>
<dbReference type="PRINTS" id="PR01182">
    <property type="entry name" value="ORNDCRBXLASE"/>
</dbReference>
<dbReference type="SUPFAM" id="SSF50621">
    <property type="entry name" value="Alanine racemase C-terminal domain-like"/>
    <property type="match status" value="1"/>
</dbReference>